<name>A0A1E5URK2_9POAL</name>
<comment type="caution">
    <text evidence="1">The sequence shown here is derived from an EMBL/GenBank/DDBJ whole genome shotgun (WGS) entry which is preliminary data.</text>
</comment>
<accession>A0A1E5URK2</accession>
<proteinExistence type="predicted"/>
<evidence type="ECO:0000313" key="1">
    <source>
        <dbReference type="EMBL" id="OEL15501.1"/>
    </source>
</evidence>
<evidence type="ECO:0000313" key="2">
    <source>
        <dbReference type="Proteomes" id="UP000095767"/>
    </source>
</evidence>
<dbReference type="AlphaFoldDB" id="A0A1E5URK2"/>
<gene>
    <name evidence="1" type="ORF">BAE44_0023482</name>
</gene>
<sequence>MPLARCSCSLRPKAAEEDAMRSWSAKGRNVAGGI</sequence>
<dbReference type="Proteomes" id="UP000095767">
    <property type="component" value="Unassembled WGS sequence"/>
</dbReference>
<reference evidence="1 2" key="1">
    <citation type="submission" date="2016-09" db="EMBL/GenBank/DDBJ databases">
        <title>The draft genome of Dichanthelium oligosanthes: A C3 panicoid grass species.</title>
        <authorList>
            <person name="Studer A.J."/>
            <person name="Schnable J.C."/>
            <person name="Brutnell T.P."/>
        </authorList>
    </citation>
    <scope>NUCLEOTIDE SEQUENCE [LARGE SCALE GENOMIC DNA]</scope>
    <source>
        <strain evidence="2">cv. Kellogg 1175</strain>
        <tissue evidence="1">Leaf</tissue>
    </source>
</reference>
<keyword evidence="2" id="KW-1185">Reference proteome</keyword>
<dbReference type="EMBL" id="LWDX02066552">
    <property type="protein sequence ID" value="OEL15501.1"/>
    <property type="molecule type" value="Genomic_DNA"/>
</dbReference>
<protein>
    <submittedName>
        <fullName evidence="1">Uncharacterized protein</fullName>
    </submittedName>
</protein>
<organism evidence="1 2">
    <name type="scientific">Dichanthelium oligosanthes</name>
    <dbReference type="NCBI Taxonomy" id="888268"/>
    <lineage>
        <taxon>Eukaryota</taxon>
        <taxon>Viridiplantae</taxon>
        <taxon>Streptophyta</taxon>
        <taxon>Embryophyta</taxon>
        <taxon>Tracheophyta</taxon>
        <taxon>Spermatophyta</taxon>
        <taxon>Magnoliopsida</taxon>
        <taxon>Liliopsida</taxon>
        <taxon>Poales</taxon>
        <taxon>Poaceae</taxon>
        <taxon>PACMAD clade</taxon>
        <taxon>Panicoideae</taxon>
        <taxon>Panicodae</taxon>
        <taxon>Paniceae</taxon>
        <taxon>Dichantheliinae</taxon>
        <taxon>Dichanthelium</taxon>
    </lineage>
</organism>